<dbReference type="Gene3D" id="3.40.30.10">
    <property type="entry name" value="Glutaredoxin"/>
    <property type="match status" value="1"/>
</dbReference>
<evidence type="ECO:0000259" key="10">
    <source>
        <dbReference type="PROSITE" id="PS51352"/>
    </source>
</evidence>
<sequence>MAAAYIQDETEFNTLLKTEPVLVVDCTATWCGPCKLIAPLIDQLAQEYGDRARVLKLDLDANQPIAKRFSIRSIPAVMLFKQGELVETLVGVKPYEEFSSAVAKYLTE</sequence>
<proteinExistence type="inferred from homology"/>
<feature type="site" description="Contributes to redox potential value" evidence="8">
    <location>
        <position position="33"/>
    </location>
</feature>
<evidence type="ECO:0000313" key="11">
    <source>
        <dbReference type="EMBL" id="RUT03675.1"/>
    </source>
</evidence>
<dbReference type="InterPro" id="IPR013766">
    <property type="entry name" value="Thioredoxin_domain"/>
</dbReference>
<evidence type="ECO:0000256" key="5">
    <source>
        <dbReference type="ARBA" id="ARBA00023284"/>
    </source>
</evidence>
<feature type="disulfide bond" description="Redox-active" evidence="9">
    <location>
        <begin position="31"/>
        <end position="34"/>
    </location>
</feature>
<keyword evidence="12" id="KW-1185">Reference proteome</keyword>
<dbReference type="GO" id="GO:0005737">
    <property type="term" value="C:cytoplasm"/>
    <property type="evidence" value="ECO:0007669"/>
    <property type="project" value="TreeGrafter"/>
</dbReference>
<accession>A0AB37UB82</accession>
<dbReference type="Proteomes" id="UP000282574">
    <property type="component" value="Unassembled WGS sequence"/>
</dbReference>
<dbReference type="PROSITE" id="PS51352">
    <property type="entry name" value="THIOREDOXIN_2"/>
    <property type="match status" value="1"/>
</dbReference>
<evidence type="ECO:0000256" key="4">
    <source>
        <dbReference type="ARBA" id="ARBA00023157"/>
    </source>
</evidence>
<organism evidence="11 12">
    <name type="scientific">Chroococcidiopsis cubana SAG 39.79</name>
    <dbReference type="NCBI Taxonomy" id="388085"/>
    <lineage>
        <taxon>Bacteria</taxon>
        <taxon>Bacillati</taxon>
        <taxon>Cyanobacteriota</taxon>
        <taxon>Cyanophyceae</taxon>
        <taxon>Chroococcidiopsidales</taxon>
        <taxon>Chroococcidiopsidaceae</taxon>
        <taxon>Chroococcidiopsis</taxon>
    </lineage>
</organism>
<feature type="active site" description="Nucleophile" evidence="8">
    <location>
        <position position="34"/>
    </location>
</feature>
<evidence type="ECO:0000256" key="6">
    <source>
        <dbReference type="NCBIfam" id="TIGR01068"/>
    </source>
</evidence>
<keyword evidence="4 9" id="KW-1015">Disulfide bond</keyword>
<evidence type="ECO:0000313" key="12">
    <source>
        <dbReference type="Proteomes" id="UP000282574"/>
    </source>
</evidence>
<dbReference type="CDD" id="cd02947">
    <property type="entry name" value="TRX_family"/>
    <property type="match status" value="1"/>
</dbReference>
<dbReference type="InterPro" id="IPR005746">
    <property type="entry name" value="Thioredoxin"/>
</dbReference>
<dbReference type="NCBIfam" id="TIGR01068">
    <property type="entry name" value="thioredoxin"/>
    <property type="match status" value="1"/>
</dbReference>
<gene>
    <name evidence="11" type="primary">trxC</name>
    <name evidence="11" type="ORF">DSM107010_60110</name>
</gene>
<dbReference type="InterPro" id="IPR017937">
    <property type="entry name" value="Thioredoxin_CS"/>
</dbReference>
<keyword evidence="2" id="KW-0813">Transport</keyword>
<comment type="caution">
    <text evidence="11">The sequence shown here is derived from an EMBL/GenBank/DDBJ whole genome shotgun (WGS) entry which is preliminary data.</text>
</comment>
<evidence type="ECO:0000256" key="2">
    <source>
        <dbReference type="ARBA" id="ARBA00022448"/>
    </source>
</evidence>
<dbReference type="GO" id="GO:0015035">
    <property type="term" value="F:protein-disulfide reductase activity"/>
    <property type="evidence" value="ECO:0007669"/>
    <property type="project" value="UniProtKB-UniRule"/>
</dbReference>
<dbReference type="EMBL" id="RSCK01000097">
    <property type="protein sequence ID" value="RUT03675.1"/>
    <property type="molecule type" value="Genomic_DNA"/>
</dbReference>
<name>A0AB37UB82_9CYAN</name>
<dbReference type="PIRSF" id="PIRSF000077">
    <property type="entry name" value="Thioredoxin"/>
    <property type="match status" value="1"/>
</dbReference>
<feature type="site" description="Contributes to redox potential value" evidence="8">
    <location>
        <position position="32"/>
    </location>
</feature>
<comment type="similarity">
    <text evidence="1 7">Belongs to the thioredoxin family.</text>
</comment>
<reference evidence="11 12" key="1">
    <citation type="journal article" date="2019" name="Genome Biol. Evol.">
        <title>Day and night: Metabolic profiles and evolutionary relationships of six axenic non-marine cyanobacteria.</title>
        <authorList>
            <person name="Will S.E."/>
            <person name="Henke P."/>
            <person name="Boedeker C."/>
            <person name="Huang S."/>
            <person name="Brinkmann H."/>
            <person name="Rohde M."/>
            <person name="Jarek M."/>
            <person name="Friedl T."/>
            <person name="Seufert S."/>
            <person name="Schumacher M."/>
            <person name="Overmann J."/>
            <person name="Neumann-Schaal M."/>
            <person name="Petersen J."/>
        </authorList>
    </citation>
    <scope>NUCLEOTIDE SEQUENCE [LARGE SCALE GENOMIC DNA]</scope>
    <source>
        <strain evidence="11 12">SAG 39.79</strain>
    </source>
</reference>
<dbReference type="PROSITE" id="PS00194">
    <property type="entry name" value="THIOREDOXIN_1"/>
    <property type="match status" value="1"/>
</dbReference>
<dbReference type="InterPro" id="IPR036249">
    <property type="entry name" value="Thioredoxin-like_sf"/>
</dbReference>
<evidence type="ECO:0000256" key="9">
    <source>
        <dbReference type="PIRSR" id="PIRSR000077-4"/>
    </source>
</evidence>
<keyword evidence="5 9" id="KW-0676">Redox-active center</keyword>
<dbReference type="FunFam" id="3.40.30.10:FF:000001">
    <property type="entry name" value="Thioredoxin"/>
    <property type="match status" value="1"/>
</dbReference>
<evidence type="ECO:0000256" key="1">
    <source>
        <dbReference type="ARBA" id="ARBA00008987"/>
    </source>
</evidence>
<dbReference type="PRINTS" id="PR00421">
    <property type="entry name" value="THIOREDOXIN"/>
</dbReference>
<keyword evidence="3" id="KW-0249">Electron transport</keyword>
<evidence type="ECO:0000256" key="3">
    <source>
        <dbReference type="ARBA" id="ARBA00022982"/>
    </source>
</evidence>
<feature type="domain" description="Thioredoxin" evidence="10">
    <location>
        <begin position="1"/>
        <end position="107"/>
    </location>
</feature>
<dbReference type="PANTHER" id="PTHR45663:SF11">
    <property type="entry name" value="GEO12009P1"/>
    <property type="match status" value="1"/>
</dbReference>
<dbReference type="PANTHER" id="PTHR45663">
    <property type="entry name" value="GEO12009P1"/>
    <property type="match status" value="1"/>
</dbReference>
<dbReference type="AlphaFoldDB" id="A0AB37UB82"/>
<feature type="site" description="Deprotonates C-terminal active site Cys" evidence="8">
    <location>
        <position position="25"/>
    </location>
</feature>
<feature type="active site" description="Nucleophile" evidence="8">
    <location>
        <position position="31"/>
    </location>
</feature>
<evidence type="ECO:0000256" key="8">
    <source>
        <dbReference type="PIRSR" id="PIRSR000077-1"/>
    </source>
</evidence>
<protein>
    <recommendedName>
        <fullName evidence="6 7">Thioredoxin</fullName>
    </recommendedName>
</protein>
<dbReference type="SUPFAM" id="SSF52833">
    <property type="entry name" value="Thioredoxin-like"/>
    <property type="match status" value="1"/>
</dbReference>
<dbReference type="Pfam" id="PF00085">
    <property type="entry name" value="Thioredoxin"/>
    <property type="match status" value="1"/>
</dbReference>
<evidence type="ECO:0000256" key="7">
    <source>
        <dbReference type="PIRNR" id="PIRNR000077"/>
    </source>
</evidence>